<sequence length="67" mass="8039">MKLDLKIPRYLLSECLTYRIKKIRPRTRHVVCKRLRFCSVPVSNVVYIVIHTLHSMHRKMQHLVIGL</sequence>
<dbReference type="GeneID" id="64628850"/>
<evidence type="ECO:0000313" key="1">
    <source>
        <dbReference type="EMBL" id="KAG1821732.1"/>
    </source>
</evidence>
<gene>
    <name evidence="1" type="ORF">BJ212DRAFT_1333105</name>
</gene>
<dbReference type="RefSeq" id="XP_041196472.1">
    <property type="nucleotide sequence ID" value="XM_041334833.1"/>
</dbReference>
<proteinExistence type="predicted"/>
<name>A0A9P7EI71_9AGAM</name>
<reference evidence="1" key="1">
    <citation type="journal article" date="2020" name="New Phytol.">
        <title>Comparative genomics reveals dynamic genome evolution in host specialist ectomycorrhizal fungi.</title>
        <authorList>
            <person name="Lofgren L.A."/>
            <person name="Nguyen N.H."/>
            <person name="Vilgalys R."/>
            <person name="Ruytinx J."/>
            <person name="Liao H.L."/>
            <person name="Branco S."/>
            <person name="Kuo A."/>
            <person name="LaButti K."/>
            <person name="Lipzen A."/>
            <person name="Andreopoulos W."/>
            <person name="Pangilinan J."/>
            <person name="Riley R."/>
            <person name="Hundley H."/>
            <person name="Na H."/>
            <person name="Barry K."/>
            <person name="Grigoriev I.V."/>
            <person name="Stajich J.E."/>
            <person name="Kennedy P.G."/>
        </authorList>
    </citation>
    <scope>NUCLEOTIDE SEQUENCE</scope>
    <source>
        <strain evidence="1">MN1</strain>
    </source>
</reference>
<evidence type="ECO:0000313" key="2">
    <source>
        <dbReference type="Proteomes" id="UP000807769"/>
    </source>
</evidence>
<comment type="caution">
    <text evidence="1">The sequence shown here is derived from an EMBL/GenBank/DDBJ whole genome shotgun (WGS) entry which is preliminary data.</text>
</comment>
<feature type="non-terminal residue" evidence="1">
    <location>
        <position position="67"/>
    </location>
</feature>
<keyword evidence="2" id="KW-1185">Reference proteome</keyword>
<dbReference type="Proteomes" id="UP000807769">
    <property type="component" value="Unassembled WGS sequence"/>
</dbReference>
<organism evidence="1 2">
    <name type="scientific">Suillus subaureus</name>
    <dbReference type="NCBI Taxonomy" id="48587"/>
    <lineage>
        <taxon>Eukaryota</taxon>
        <taxon>Fungi</taxon>
        <taxon>Dikarya</taxon>
        <taxon>Basidiomycota</taxon>
        <taxon>Agaricomycotina</taxon>
        <taxon>Agaricomycetes</taxon>
        <taxon>Agaricomycetidae</taxon>
        <taxon>Boletales</taxon>
        <taxon>Suillineae</taxon>
        <taxon>Suillaceae</taxon>
        <taxon>Suillus</taxon>
    </lineage>
</organism>
<dbReference type="EMBL" id="JABBWG010000006">
    <property type="protein sequence ID" value="KAG1821732.1"/>
    <property type="molecule type" value="Genomic_DNA"/>
</dbReference>
<dbReference type="AlphaFoldDB" id="A0A9P7EI71"/>
<accession>A0A9P7EI71</accession>
<protein>
    <submittedName>
        <fullName evidence="1">Uncharacterized protein</fullName>
    </submittedName>
</protein>